<evidence type="ECO:0000313" key="8">
    <source>
        <dbReference type="EnsemblPlants" id="OMERI03G23460.1"/>
    </source>
</evidence>
<accession>A0A0E0D3N7</accession>
<dbReference type="EnsemblPlants" id="OMERI03G23460.1">
    <property type="protein sequence ID" value="OMERI03G23460.1"/>
    <property type="gene ID" value="OMERI03G23460"/>
</dbReference>
<organism evidence="8">
    <name type="scientific">Oryza meridionalis</name>
    <dbReference type="NCBI Taxonomy" id="40149"/>
    <lineage>
        <taxon>Eukaryota</taxon>
        <taxon>Viridiplantae</taxon>
        <taxon>Streptophyta</taxon>
        <taxon>Embryophyta</taxon>
        <taxon>Tracheophyta</taxon>
        <taxon>Spermatophyta</taxon>
        <taxon>Magnoliopsida</taxon>
        <taxon>Liliopsida</taxon>
        <taxon>Poales</taxon>
        <taxon>Poaceae</taxon>
        <taxon>BOP clade</taxon>
        <taxon>Oryzoideae</taxon>
        <taxon>Oryzeae</taxon>
        <taxon>Oryzinae</taxon>
        <taxon>Oryza</taxon>
    </lineage>
</organism>
<dbReference type="HAMAP" id="MF_00221">
    <property type="entry name" value="NRAMP"/>
    <property type="match status" value="1"/>
</dbReference>
<dbReference type="GO" id="GO:0005802">
    <property type="term" value="C:trans-Golgi network"/>
    <property type="evidence" value="ECO:0007669"/>
    <property type="project" value="TreeGrafter"/>
</dbReference>
<reference evidence="8" key="1">
    <citation type="submission" date="2015-04" db="UniProtKB">
        <authorList>
            <consortium name="EnsemblPlants"/>
        </authorList>
    </citation>
    <scope>IDENTIFICATION</scope>
</reference>
<dbReference type="eggNOG" id="KOG1291">
    <property type="taxonomic scope" value="Eukaryota"/>
</dbReference>
<dbReference type="AlphaFoldDB" id="A0A0E0D3N7"/>
<protein>
    <recommendedName>
        <fullName evidence="10">Metal transporter</fullName>
    </recommendedName>
</protein>
<dbReference type="GO" id="GO:0005384">
    <property type="term" value="F:manganese ion transmembrane transporter activity"/>
    <property type="evidence" value="ECO:0007669"/>
    <property type="project" value="TreeGrafter"/>
</dbReference>
<dbReference type="HOGENOM" id="CLU_020088_5_1_1"/>
<comment type="subcellular location">
    <subcellularLocation>
        <location evidence="1">Membrane</location>
        <topology evidence="1">Multi-pass membrane protein</topology>
    </subcellularLocation>
</comment>
<evidence type="ECO:0000256" key="6">
    <source>
        <dbReference type="SAM" id="MobiDB-lite"/>
    </source>
</evidence>
<feature type="transmembrane region" description="Helical" evidence="7">
    <location>
        <begin position="219"/>
        <end position="237"/>
    </location>
</feature>
<feature type="region of interest" description="Disordered" evidence="6">
    <location>
        <begin position="1"/>
        <end position="20"/>
    </location>
</feature>
<evidence type="ECO:0000256" key="3">
    <source>
        <dbReference type="ARBA" id="ARBA00022692"/>
    </source>
</evidence>
<feature type="transmembrane region" description="Helical" evidence="7">
    <location>
        <begin position="263"/>
        <end position="282"/>
    </location>
</feature>
<evidence type="ECO:0000256" key="2">
    <source>
        <dbReference type="ARBA" id="ARBA00009965"/>
    </source>
</evidence>
<keyword evidence="3 7" id="KW-0812">Transmembrane</keyword>
<dbReference type="PRINTS" id="PR00447">
    <property type="entry name" value="NATRESASSCMP"/>
</dbReference>
<evidence type="ECO:0000313" key="9">
    <source>
        <dbReference type="Proteomes" id="UP000008021"/>
    </source>
</evidence>
<dbReference type="PANTHER" id="PTHR11706:SF76">
    <property type="entry name" value="METAL TRANSPORTER NRAMP3"/>
    <property type="match status" value="1"/>
</dbReference>
<keyword evidence="5 7" id="KW-0472">Membrane</keyword>
<feature type="transmembrane region" description="Helical" evidence="7">
    <location>
        <begin position="430"/>
        <end position="450"/>
    </location>
</feature>
<dbReference type="Proteomes" id="UP000008021">
    <property type="component" value="Chromosome 3"/>
</dbReference>
<comment type="similarity">
    <text evidence="2">Belongs to the NRAMP (TC 2.A.55) family.</text>
</comment>
<dbReference type="STRING" id="40149.A0A0E0D3N7"/>
<feature type="transmembrane region" description="Helical" evidence="7">
    <location>
        <begin position="303"/>
        <end position="326"/>
    </location>
</feature>
<feature type="transmembrane region" description="Helical" evidence="7">
    <location>
        <begin position="359"/>
        <end position="380"/>
    </location>
</feature>
<evidence type="ECO:0000256" key="4">
    <source>
        <dbReference type="ARBA" id="ARBA00022989"/>
    </source>
</evidence>
<sequence>MAENHASAAARAADADDHQRPALCRSSFIPAYSDVNDDSLEGSAFRPLIVSVSGDSHSDDDRPFSGGGRVPVPPFSWRRLWLFTGPGLLMSVAFLDPGNLEGDLQAGAAAGDALLWLLLWTTAMGLLVQLLSARLGVATGRHLAELCRGGYPDWARRALWLMAEVAMVSADIQEVIGSAVAIRILSHGFMPLWAGVVITGLDCFIFLSLENYGVRKLEGLFAVLIATMALSFGWMFIETKPNGKDLIIGILVPKLSSRTIRQAVGLVGCVITPHNVFLHSALVQSRKIDPDNEHGVREALRYYTIESTVALVVPFMINLFVTTVFAKGFYGTKEAGNIGLENAGHYLQEKFGGEFFPILYIWGVGLLAAGTSSTITGTYAGQFIMSGFLNWKLKRWIRALITRSFAIVPTVAVALWFNTSDSALDVLNEWLNVLQSIQIPFALIPLITLVSKEEVMGVFKIGPRTQVCTPGAVFTLKIATWIIASVPIIANGYLLMDFFSSEMRGVLSGSVICVAVLVYASFLFYLIIRGMKLPNSSI</sequence>
<dbReference type="InterPro" id="IPR001046">
    <property type="entry name" value="NRAMP_fam"/>
</dbReference>
<dbReference type="NCBIfam" id="TIGR01197">
    <property type="entry name" value="nramp"/>
    <property type="match status" value="1"/>
</dbReference>
<feature type="transmembrane region" description="Helical" evidence="7">
    <location>
        <begin position="400"/>
        <end position="418"/>
    </location>
</feature>
<dbReference type="GO" id="GO:0034755">
    <property type="term" value="P:iron ion transmembrane transport"/>
    <property type="evidence" value="ECO:0007669"/>
    <property type="project" value="TreeGrafter"/>
</dbReference>
<reference evidence="8" key="2">
    <citation type="submission" date="2018-05" db="EMBL/GenBank/DDBJ databases">
        <title>OmerRS3 (Oryza meridionalis Reference Sequence Version 3).</title>
        <authorList>
            <person name="Zhang J."/>
            <person name="Kudrna D."/>
            <person name="Lee S."/>
            <person name="Talag J."/>
            <person name="Welchert J."/>
            <person name="Wing R.A."/>
        </authorList>
    </citation>
    <scope>NUCLEOTIDE SEQUENCE [LARGE SCALE GENOMIC DNA]</scope>
    <source>
        <strain evidence="8">cv. OR44</strain>
    </source>
</reference>
<evidence type="ECO:0000256" key="5">
    <source>
        <dbReference type="ARBA" id="ARBA00023136"/>
    </source>
</evidence>
<dbReference type="GO" id="GO:0015086">
    <property type="term" value="F:cadmium ion transmembrane transporter activity"/>
    <property type="evidence" value="ECO:0007669"/>
    <property type="project" value="TreeGrafter"/>
</dbReference>
<feature type="compositionally biased region" description="Low complexity" evidence="6">
    <location>
        <begin position="1"/>
        <end position="12"/>
    </location>
</feature>
<name>A0A0E0D3N7_9ORYZ</name>
<feature type="transmembrane region" description="Helical" evidence="7">
    <location>
        <begin position="506"/>
        <end position="528"/>
    </location>
</feature>
<evidence type="ECO:0008006" key="10">
    <source>
        <dbReference type="Google" id="ProtNLM"/>
    </source>
</evidence>
<keyword evidence="4 7" id="KW-1133">Transmembrane helix</keyword>
<dbReference type="Pfam" id="PF01566">
    <property type="entry name" value="Nramp"/>
    <property type="match status" value="1"/>
</dbReference>
<feature type="transmembrane region" description="Helical" evidence="7">
    <location>
        <begin position="188"/>
        <end position="207"/>
    </location>
</feature>
<dbReference type="GO" id="GO:0016020">
    <property type="term" value="C:membrane"/>
    <property type="evidence" value="ECO:0007669"/>
    <property type="project" value="UniProtKB-SubCell"/>
</dbReference>
<dbReference type="Gramene" id="OMERI03G23460.1">
    <property type="protein sequence ID" value="OMERI03G23460.1"/>
    <property type="gene ID" value="OMERI03G23460"/>
</dbReference>
<evidence type="ECO:0000256" key="1">
    <source>
        <dbReference type="ARBA" id="ARBA00004141"/>
    </source>
</evidence>
<feature type="transmembrane region" description="Helical" evidence="7">
    <location>
        <begin position="115"/>
        <end position="137"/>
    </location>
</feature>
<proteinExistence type="inferred from homology"/>
<feature type="transmembrane region" description="Helical" evidence="7">
    <location>
        <begin position="471"/>
        <end position="494"/>
    </location>
</feature>
<dbReference type="NCBIfam" id="NF037982">
    <property type="entry name" value="Nramp_1"/>
    <property type="match status" value="1"/>
</dbReference>
<keyword evidence="9" id="KW-1185">Reference proteome</keyword>
<dbReference type="PANTHER" id="PTHR11706">
    <property type="entry name" value="SOLUTE CARRIER PROTEIN FAMILY 11 MEMBER"/>
    <property type="match status" value="1"/>
</dbReference>
<evidence type="ECO:0000256" key="7">
    <source>
        <dbReference type="SAM" id="Phobius"/>
    </source>
</evidence>